<feature type="transmembrane region" description="Helical" evidence="5">
    <location>
        <begin position="225"/>
        <end position="248"/>
    </location>
</feature>
<name>A0A3G1A818_9CREN</name>
<evidence type="ECO:0000256" key="2">
    <source>
        <dbReference type="ARBA" id="ARBA00022692"/>
    </source>
</evidence>
<protein>
    <recommendedName>
        <fullName evidence="5">Probable membrane transporter protein</fullName>
    </recommendedName>
</protein>
<dbReference type="KEGG" id="tcb:TCARB_0435"/>
<keyword evidence="2 5" id="KW-0812">Transmembrane</keyword>
<evidence type="ECO:0000256" key="5">
    <source>
        <dbReference type="RuleBase" id="RU363041"/>
    </source>
</evidence>
<feature type="transmembrane region" description="Helical" evidence="5">
    <location>
        <begin position="96"/>
        <end position="115"/>
    </location>
</feature>
<feature type="transmembrane region" description="Helical" evidence="5">
    <location>
        <begin position="127"/>
        <end position="144"/>
    </location>
</feature>
<organism evidence="6 7">
    <name type="scientific">Thermofilum adornatum 1505</name>
    <dbReference type="NCBI Taxonomy" id="697581"/>
    <lineage>
        <taxon>Archaea</taxon>
        <taxon>Thermoproteota</taxon>
        <taxon>Thermoprotei</taxon>
        <taxon>Thermofilales</taxon>
        <taxon>Thermofilaceae</taxon>
        <taxon>Thermofilum</taxon>
    </lineage>
</organism>
<gene>
    <name evidence="6" type="ORF">TCARB_0435</name>
</gene>
<evidence type="ECO:0000313" key="6">
    <source>
        <dbReference type="EMBL" id="AJB41507.1"/>
    </source>
</evidence>
<feature type="transmembrane region" description="Helical" evidence="5">
    <location>
        <begin position="16"/>
        <end position="35"/>
    </location>
</feature>
<dbReference type="EMBL" id="CP007493">
    <property type="protein sequence ID" value="AJB41507.1"/>
    <property type="molecule type" value="Genomic_DNA"/>
</dbReference>
<feature type="transmembrane region" description="Helical" evidence="5">
    <location>
        <begin position="198"/>
        <end position="218"/>
    </location>
</feature>
<dbReference type="InterPro" id="IPR002781">
    <property type="entry name" value="TM_pro_TauE-like"/>
</dbReference>
<feature type="transmembrane region" description="Helical" evidence="5">
    <location>
        <begin position="260"/>
        <end position="280"/>
    </location>
</feature>
<evidence type="ECO:0000256" key="1">
    <source>
        <dbReference type="ARBA" id="ARBA00004141"/>
    </source>
</evidence>
<comment type="subcellular location">
    <subcellularLocation>
        <location evidence="5">Cell membrane</location>
        <topology evidence="5">Multi-pass membrane protein</topology>
    </subcellularLocation>
    <subcellularLocation>
        <location evidence="1">Membrane</location>
        <topology evidence="1">Multi-pass membrane protein</topology>
    </subcellularLocation>
</comment>
<dbReference type="GO" id="GO:0005886">
    <property type="term" value="C:plasma membrane"/>
    <property type="evidence" value="ECO:0007669"/>
    <property type="project" value="UniProtKB-SubCell"/>
</dbReference>
<dbReference type="AlphaFoldDB" id="A0A3G1A818"/>
<feature type="transmembrane region" description="Helical" evidence="5">
    <location>
        <begin position="42"/>
        <end position="64"/>
    </location>
</feature>
<sequence length="283" mass="30035">MCIAPYFYINVYVLEKVYSCFMSGISLIQVFLALLSGGIVGFSLGLIGGGGSILAVPLLIYLVGYSDPHGAIGTTALAVGINALLNIVPHALKRHVNFRLGVIFSSTGVIGVYLGSELGLMTEGRRLLFLFSLLMILVAINMILSKKGNSNKGSQVAKNSFLKLAGAGLGVGFLSGFFGIGGGFLIVPALTTFSTIDIVQAIGTSQIAVSSFGFLTAIRYFIKGYVNITFALLYVIGGIIGGWAGTYFTCKIMQNTLKKIYAVLLILVALYMLYMNMVALSSK</sequence>
<evidence type="ECO:0000256" key="3">
    <source>
        <dbReference type="ARBA" id="ARBA00022989"/>
    </source>
</evidence>
<keyword evidence="4 5" id="KW-0472">Membrane</keyword>
<feature type="transmembrane region" description="Helical" evidence="5">
    <location>
        <begin position="164"/>
        <end position="186"/>
    </location>
</feature>
<dbReference type="PANTHER" id="PTHR43701:SF2">
    <property type="entry name" value="MEMBRANE TRANSPORTER PROTEIN YJNA-RELATED"/>
    <property type="match status" value="1"/>
</dbReference>
<dbReference type="Proteomes" id="UP000266720">
    <property type="component" value="Chromosome"/>
</dbReference>
<dbReference type="InterPro" id="IPR051598">
    <property type="entry name" value="TSUP/Inactive_protease-like"/>
</dbReference>
<proteinExistence type="inferred from homology"/>
<evidence type="ECO:0000256" key="4">
    <source>
        <dbReference type="ARBA" id="ARBA00023136"/>
    </source>
</evidence>
<keyword evidence="5" id="KW-1003">Cell membrane</keyword>
<reference evidence="7" key="1">
    <citation type="book" date="2010" name="EXTREMOPHILES" publisher="0:0-0">
        <title>Complete genome sequences of ten hyperthermophilic archaea reveal their metabolic capabilities and possible ecological roles.</title>
        <editorList>
            <person name="?"/>
        </editorList>
        <authorList>
            <person name="Ravin N.V."/>
            <person name="Mardanov A.V."/>
            <person name="Bonch-Osmolovskaya E.A."/>
            <person name="Skryabin K.G."/>
        </authorList>
    </citation>
    <scope>NUCLEOTIDE SEQUENCE [LARGE SCALE GENOMIC DNA]</scope>
    <source>
        <strain evidence="7">1505</strain>
    </source>
</reference>
<feature type="transmembrane region" description="Helical" evidence="5">
    <location>
        <begin position="70"/>
        <end position="89"/>
    </location>
</feature>
<dbReference type="STRING" id="697581.TCARB_0435"/>
<evidence type="ECO:0000313" key="7">
    <source>
        <dbReference type="Proteomes" id="UP000266720"/>
    </source>
</evidence>
<dbReference type="Pfam" id="PF01925">
    <property type="entry name" value="TauE"/>
    <property type="match status" value="1"/>
</dbReference>
<accession>A0A3G1A818</accession>
<comment type="similarity">
    <text evidence="5">Belongs to the 4-toluene sulfonate uptake permease (TSUP) (TC 2.A.102) family.</text>
</comment>
<dbReference type="PANTHER" id="PTHR43701">
    <property type="entry name" value="MEMBRANE TRANSPORTER PROTEIN MJ0441-RELATED"/>
    <property type="match status" value="1"/>
</dbReference>
<keyword evidence="3 5" id="KW-1133">Transmembrane helix</keyword>